<sequence length="231" mass="26960">MSSANEYNDKTALSYLGLPPDHSPSPATEPLVFLSQHLRQLPPHLLLYFSSVTTPRQRSSLALVRNRRYKYTASSPSELGFSEAKHEWPMLWEGRERRGLDEGQEEKEWAERNFLDGGKKQAVGKLGALLAEMEEEREADRVRMIRRAAAQDDFVPEEDEESSDEEMEEEIPPEEPESAEEAQAMFLRRVRERFIYGLLPTDIYDKVDWDDSWDEDDRDAEDRWFDEDDDE</sequence>
<comment type="caution">
    <text evidence="1">The sequence shown here is derived from an EMBL/GenBank/DDBJ whole genome shotgun (WGS) entry which is preliminary data.</text>
</comment>
<evidence type="ECO:0000313" key="2">
    <source>
        <dbReference type="Proteomes" id="UP000814033"/>
    </source>
</evidence>
<organism evidence="1 2">
    <name type="scientific">Auriscalpium vulgare</name>
    <dbReference type="NCBI Taxonomy" id="40419"/>
    <lineage>
        <taxon>Eukaryota</taxon>
        <taxon>Fungi</taxon>
        <taxon>Dikarya</taxon>
        <taxon>Basidiomycota</taxon>
        <taxon>Agaricomycotina</taxon>
        <taxon>Agaricomycetes</taxon>
        <taxon>Russulales</taxon>
        <taxon>Auriscalpiaceae</taxon>
        <taxon>Auriscalpium</taxon>
    </lineage>
</organism>
<name>A0ACB8S159_9AGAM</name>
<keyword evidence="2" id="KW-1185">Reference proteome</keyword>
<gene>
    <name evidence="1" type="ORF">FA95DRAFT_1487706</name>
</gene>
<evidence type="ECO:0000313" key="1">
    <source>
        <dbReference type="EMBL" id="KAI0050173.1"/>
    </source>
</evidence>
<reference evidence="1" key="1">
    <citation type="submission" date="2021-02" db="EMBL/GenBank/DDBJ databases">
        <authorList>
            <consortium name="DOE Joint Genome Institute"/>
            <person name="Ahrendt S."/>
            <person name="Looney B.P."/>
            <person name="Miyauchi S."/>
            <person name="Morin E."/>
            <person name="Drula E."/>
            <person name="Courty P.E."/>
            <person name="Chicoki N."/>
            <person name="Fauchery L."/>
            <person name="Kohler A."/>
            <person name="Kuo A."/>
            <person name="Labutti K."/>
            <person name="Pangilinan J."/>
            <person name="Lipzen A."/>
            <person name="Riley R."/>
            <person name="Andreopoulos W."/>
            <person name="He G."/>
            <person name="Johnson J."/>
            <person name="Barry K.W."/>
            <person name="Grigoriev I.V."/>
            <person name="Nagy L."/>
            <person name="Hibbett D."/>
            <person name="Henrissat B."/>
            <person name="Matheny P.B."/>
            <person name="Labbe J."/>
            <person name="Martin F."/>
        </authorList>
    </citation>
    <scope>NUCLEOTIDE SEQUENCE</scope>
    <source>
        <strain evidence="1">FP105234-sp</strain>
    </source>
</reference>
<proteinExistence type="predicted"/>
<accession>A0ACB8S159</accession>
<dbReference type="Proteomes" id="UP000814033">
    <property type="component" value="Unassembled WGS sequence"/>
</dbReference>
<protein>
    <submittedName>
        <fullName evidence="1">Uncharacterized protein</fullName>
    </submittedName>
</protein>
<reference evidence="1" key="2">
    <citation type="journal article" date="2022" name="New Phytol.">
        <title>Evolutionary transition to the ectomycorrhizal habit in the genomes of a hyperdiverse lineage of mushroom-forming fungi.</title>
        <authorList>
            <person name="Looney B."/>
            <person name="Miyauchi S."/>
            <person name="Morin E."/>
            <person name="Drula E."/>
            <person name="Courty P.E."/>
            <person name="Kohler A."/>
            <person name="Kuo A."/>
            <person name="LaButti K."/>
            <person name="Pangilinan J."/>
            <person name="Lipzen A."/>
            <person name="Riley R."/>
            <person name="Andreopoulos W."/>
            <person name="He G."/>
            <person name="Johnson J."/>
            <person name="Nolan M."/>
            <person name="Tritt A."/>
            <person name="Barry K.W."/>
            <person name="Grigoriev I.V."/>
            <person name="Nagy L.G."/>
            <person name="Hibbett D."/>
            <person name="Henrissat B."/>
            <person name="Matheny P.B."/>
            <person name="Labbe J."/>
            <person name="Martin F.M."/>
        </authorList>
    </citation>
    <scope>NUCLEOTIDE SEQUENCE</scope>
    <source>
        <strain evidence="1">FP105234-sp</strain>
    </source>
</reference>
<dbReference type="EMBL" id="MU275864">
    <property type="protein sequence ID" value="KAI0050173.1"/>
    <property type="molecule type" value="Genomic_DNA"/>
</dbReference>